<dbReference type="RefSeq" id="XP_016268451.1">
    <property type="nucleotide sequence ID" value="XM_016401398.1"/>
</dbReference>
<dbReference type="InterPro" id="IPR011990">
    <property type="entry name" value="TPR-like_helical_dom_sf"/>
</dbReference>
<evidence type="ECO:0000313" key="7">
    <source>
        <dbReference type="EMBL" id="KIW48235.1"/>
    </source>
</evidence>
<evidence type="ECO:0000313" key="8">
    <source>
        <dbReference type="Proteomes" id="UP000053342"/>
    </source>
</evidence>
<gene>
    <name evidence="7" type="ORF">PV06_00843</name>
</gene>
<keyword evidence="4" id="KW-0159">Chromosome partition</keyword>
<feature type="region of interest" description="Disordered" evidence="5">
    <location>
        <begin position="1"/>
        <end position="22"/>
    </location>
</feature>
<reference evidence="7 8" key="1">
    <citation type="submission" date="2015-01" db="EMBL/GenBank/DDBJ databases">
        <title>The Genome Sequence of Exophiala oligosperma CBS72588.</title>
        <authorList>
            <consortium name="The Broad Institute Genomics Platform"/>
            <person name="Cuomo C."/>
            <person name="de Hoog S."/>
            <person name="Gorbushina A."/>
            <person name="Stielow B."/>
            <person name="Teixiera M."/>
            <person name="Abouelleil A."/>
            <person name="Chapman S.B."/>
            <person name="Priest M."/>
            <person name="Young S.K."/>
            <person name="Wortman J."/>
            <person name="Nusbaum C."/>
            <person name="Birren B."/>
        </authorList>
    </citation>
    <scope>NUCLEOTIDE SEQUENCE [LARGE SCALE GENOMIC DNA]</scope>
    <source>
        <strain evidence="7 8">CBS 72588</strain>
    </source>
</reference>
<feature type="region of interest" description="Disordered" evidence="5">
    <location>
        <begin position="55"/>
        <end position="99"/>
    </location>
</feature>
<feature type="region of interest" description="Disordered" evidence="5">
    <location>
        <begin position="123"/>
        <end position="165"/>
    </location>
</feature>
<dbReference type="GeneID" id="27352917"/>
<dbReference type="Gene3D" id="1.25.40.10">
    <property type="entry name" value="Tetratricopeptide repeat domain"/>
    <property type="match status" value="1"/>
</dbReference>
<feature type="region of interest" description="Disordered" evidence="5">
    <location>
        <begin position="1284"/>
        <end position="1304"/>
    </location>
</feature>
<dbReference type="GO" id="GO:0005737">
    <property type="term" value="C:cytoplasm"/>
    <property type="evidence" value="ECO:0007669"/>
    <property type="project" value="TreeGrafter"/>
</dbReference>
<dbReference type="VEuPathDB" id="FungiDB:PV06_00843"/>
<evidence type="ECO:0000256" key="3">
    <source>
        <dbReference type="ARBA" id="ARBA00022801"/>
    </source>
</evidence>
<dbReference type="EMBL" id="KN847332">
    <property type="protein sequence ID" value="KIW48235.1"/>
    <property type="molecule type" value="Genomic_DNA"/>
</dbReference>
<evidence type="ECO:0000256" key="4">
    <source>
        <dbReference type="ARBA" id="ARBA00022829"/>
    </source>
</evidence>
<dbReference type="InterPro" id="IPR030397">
    <property type="entry name" value="SEPARIN_core_dom"/>
</dbReference>
<dbReference type="SUPFAM" id="SSF48452">
    <property type="entry name" value="TPR-like"/>
    <property type="match status" value="1"/>
</dbReference>
<proteinExistence type="predicted"/>
<dbReference type="GO" id="GO:0005634">
    <property type="term" value="C:nucleus"/>
    <property type="evidence" value="ECO:0007669"/>
    <property type="project" value="InterPro"/>
</dbReference>
<dbReference type="PANTHER" id="PTHR12792">
    <property type="entry name" value="EXTRA SPINDLE POLES 1-RELATED"/>
    <property type="match status" value="1"/>
</dbReference>
<dbReference type="PROSITE" id="PS51700">
    <property type="entry name" value="SEPARIN"/>
    <property type="match status" value="1"/>
</dbReference>
<feature type="compositionally biased region" description="Polar residues" evidence="5">
    <location>
        <begin position="151"/>
        <end position="165"/>
    </location>
</feature>
<dbReference type="EC" id="3.4.22.49" evidence="2"/>
<dbReference type="GO" id="GO:0072686">
    <property type="term" value="C:mitotic spindle"/>
    <property type="evidence" value="ECO:0007669"/>
    <property type="project" value="TreeGrafter"/>
</dbReference>
<feature type="compositionally biased region" description="Polar residues" evidence="5">
    <location>
        <begin position="55"/>
        <end position="73"/>
    </location>
</feature>
<evidence type="ECO:0000259" key="6">
    <source>
        <dbReference type="PROSITE" id="PS51700"/>
    </source>
</evidence>
<dbReference type="PANTHER" id="PTHR12792:SF0">
    <property type="entry name" value="SEPARIN"/>
    <property type="match status" value="1"/>
</dbReference>
<dbReference type="InterPro" id="IPR005314">
    <property type="entry name" value="Peptidase_C50"/>
</dbReference>
<dbReference type="STRING" id="215243.A0A0D2E0A6"/>
<comment type="catalytic activity">
    <reaction evidence="1">
        <text>All bonds known to be hydrolyzed by this endopeptidase have arginine in P1 and an acidic residue in P4. P6 is often occupied by an acidic residue or by a hydroxy-amino-acid residue, the phosphorylation of which enhances cleavage.</text>
        <dbReference type="EC" id="3.4.22.49"/>
    </reaction>
</comment>
<protein>
    <recommendedName>
        <fullName evidence="2">separase</fullName>
        <ecNumber evidence="2">3.4.22.49</ecNumber>
    </recommendedName>
</protein>
<evidence type="ECO:0000256" key="1">
    <source>
        <dbReference type="ARBA" id="ARBA00000451"/>
    </source>
</evidence>
<dbReference type="GO" id="GO:0051307">
    <property type="term" value="P:meiotic chromosome separation"/>
    <property type="evidence" value="ECO:0007669"/>
    <property type="project" value="TreeGrafter"/>
</dbReference>
<feature type="domain" description="Peptidase C50" evidence="6">
    <location>
        <begin position="1853"/>
        <end position="1949"/>
    </location>
</feature>
<dbReference type="OrthoDB" id="10255632at2759"/>
<dbReference type="GO" id="GO:0044732">
    <property type="term" value="C:mitotic spindle pole body"/>
    <property type="evidence" value="ECO:0007669"/>
    <property type="project" value="TreeGrafter"/>
</dbReference>
<dbReference type="HOGENOM" id="CLU_000454_0_0_1"/>
<feature type="region of interest" description="Disordered" evidence="5">
    <location>
        <begin position="2002"/>
        <end position="2026"/>
    </location>
</feature>
<dbReference type="Proteomes" id="UP000053342">
    <property type="component" value="Unassembled WGS sequence"/>
</dbReference>
<name>A0A0D2E0A6_9EURO</name>
<evidence type="ECO:0000256" key="5">
    <source>
        <dbReference type="SAM" id="MobiDB-lite"/>
    </source>
</evidence>
<dbReference type="Pfam" id="PF03568">
    <property type="entry name" value="Separin_C"/>
    <property type="match status" value="1"/>
</dbReference>
<dbReference type="GO" id="GO:0004197">
    <property type="term" value="F:cysteine-type endopeptidase activity"/>
    <property type="evidence" value="ECO:0007669"/>
    <property type="project" value="InterPro"/>
</dbReference>
<evidence type="ECO:0000256" key="2">
    <source>
        <dbReference type="ARBA" id="ARBA00012489"/>
    </source>
</evidence>
<sequence>MTLTSTSRMESTANALRTELNSPAPTAQTLRFLRSILYQADTELQEVNSCLKKAQNVTKKPTRPQQLGNASSKPSRKAESSLPMHAAPSNKTSQLSQTERRNLATEAFNTTLRQLGQAAKAVATAQKSRVGENSPLKQSQDVKPLQDRSPNKGTSIKSGITKKNISPTAAGGLKVTVECAQLALRFLREDPKAAEEGSGNASLDTENAALILLDKTITLGLLQEAQHQLSSIHKRYWGNFQRPLPPETSLPRFLLGRPDAADQPSKLRFTTSMQSQGLRLAILVGAESLRSDELVQSVHLKTVGSPPWIALQGSKNGLHDAEATGMQLRTISLALSKLYSTTLKSPSSTWSSRGLFELFCTALDIKFRSWKYLRHAIDPTRDVWRPFQSAAKRALSNAKDAEDSMTTILHYLRLFRDYLRDAKCDGNIPSTVIDTLAQIPYEVRAPSELLSLLEEQIRTASNVDVLPWHCQIAHWRLKVYPKSATSAIEAVRIVKDAFEKYSSVSESSLERVLLCAAHLRKTVIEAVSSIATSCTKDKTLASLHECALLLVYCSCTVLCEKVASRVRCDEGNMNESTLQALFSTLVKNIEAVLDVDKYITAQTSDTAKETLRTCSTTLGWLQIKISSAAASVSLCQMVDHLHVRLSNAWWSRYLDAVKRKNVQEQIQSLRLSVDGLSTLSIGQRKAAFLGLKYERLGSCHIDLNEPIMARAAITSALEFNLSEGALGEIVDLALRGPFDRAWSESQTNFKVLTKILTTYTRLTLQLSSTVESSDLFWDCQSLPPVHRAILLEKQMYTLAEADLTERQLKFCAARVQLILNLLKQDQYRVCRLRLVSNLLYWALKKRLSPSQCFIDPTTIKQYLQIEPSQKEDIFLHTYEVGFRCVVSLQQGLFLGELTSKELELSLRKISQLVLQCSKLNDFTKIFDNLETVVSAVRSSVDYASYLEYHRAKSLALEILSYVRDFGIQKLELSKSNILLQLAELHDKKLDLASAAECFGQVETALADDKTDNLQEAEFALGYAEHHLETDNTAQCLHWLECAQAKWKDSRKCTESSSVRLREQTILCRAAIIASRVSFRRGQLLDAVISGRQSVKIAAALWMSLEKVWDVDDNIVRGSSNDSDLHNLTVDLSNLNVSSRHAPRLTIDAARLWRQIELHASAFRNLASLTAHCGLYQDAVYFYEQALKVAKKTNSWSQIHLISSEIALVHARADDTNKAEMAIRATTPEFLDQLSFVPQSLAAVNRSELHLRLGSLTICHRYLDDVIRSLASWANAINPQIKTAQKPKAKGSKAPSRAAVKKPSAQLKVKNAHTFEMCTQDKLPTHARPQALEEIAQHAAGLQMRLNLVENNADLKALDNAVTTSGSNNQAWNNGTVKALSLIQLALKSFAQDTRTNVLAETAMALPVRYKSARKSGRVSFVQSAAAPGLRKKTVRATKGSRSQSVQQSVQDGKELLLRAYESLERMKDAPEAAISSDDIHAAHKLMSQVSLLSTSLGQSLVNSSMDLILDALAPMDIARTRERLIMESEQVTSGRALVQSWPQPTSFENSCTATYSQYDAGLDTGLLPKSWSVVSLCLSEDKSELLVSRINSHRSPFVIRIPLSRPDMSEAENEELDFASAKAEMQRITVGANASAHDSRGSSPDKTIRKAWYAERQALDRQLALLLENIENVWFGGFRGLLCTSVVDEKLLSDFGQSLSRTLDRHLPSRQKSSKVAVDKVELHNHVMELFLTLGNPEEVELDDAITDLLYFVVDILQFNGEKNAYDEIDFDAMLVEVLDALQTYHSQNSKQVPKPGHTIMILDKALQLFPWESMLCLKGRAVSRMPSLAAVWARLRQMREQKHNRDGIVIPSSDGAYILNPSSDLVSTQNSFEQIFRDQLTTFEAIVNRPPKEPEFESVLHNKSLMLYFGHGGAAQYIRGRTIRKLDKCAVTMLMGCSSAKMTECGVYEPHGMPWNYINGGSPAVVGTLWDVTDRDIDRYAMEVIAEWGLIECDGTTDTKPVTKQRKKVSDKGGHSTAKRRQITQQRGTVSLDEAVARGREACLLKYLNGAAPVMYGVPVFLA</sequence>
<organism evidence="7 8">
    <name type="scientific">Exophiala oligosperma</name>
    <dbReference type="NCBI Taxonomy" id="215243"/>
    <lineage>
        <taxon>Eukaryota</taxon>
        <taxon>Fungi</taxon>
        <taxon>Dikarya</taxon>
        <taxon>Ascomycota</taxon>
        <taxon>Pezizomycotina</taxon>
        <taxon>Eurotiomycetes</taxon>
        <taxon>Chaetothyriomycetidae</taxon>
        <taxon>Chaetothyriales</taxon>
        <taxon>Herpotrichiellaceae</taxon>
        <taxon>Exophiala</taxon>
    </lineage>
</organism>
<accession>A0A0D2E0A6</accession>
<dbReference type="GO" id="GO:0006508">
    <property type="term" value="P:proteolysis"/>
    <property type="evidence" value="ECO:0007669"/>
    <property type="project" value="InterPro"/>
</dbReference>
<keyword evidence="3" id="KW-0378">Hydrolase</keyword>
<keyword evidence="8" id="KW-1185">Reference proteome</keyword>